<dbReference type="Pfam" id="PF01514">
    <property type="entry name" value="YscJ_FliF"/>
    <property type="match status" value="1"/>
</dbReference>
<dbReference type="NCBIfam" id="TIGR00206">
    <property type="entry name" value="fliF"/>
    <property type="match status" value="1"/>
</dbReference>
<dbReference type="AlphaFoldDB" id="A0A0C2S0Y6"/>
<gene>
    <name evidence="14" type="ORF">KR50_18810</name>
</gene>
<evidence type="ECO:0000256" key="9">
    <source>
        <dbReference type="PIRNR" id="PIRNR004862"/>
    </source>
</evidence>
<protein>
    <recommendedName>
        <fullName evidence="9">Flagellar M-ring protein</fullName>
    </recommendedName>
</protein>
<evidence type="ECO:0000313" key="15">
    <source>
        <dbReference type="Proteomes" id="UP000031972"/>
    </source>
</evidence>
<proteinExistence type="inferred from homology"/>
<dbReference type="PATRIC" id="fig|220754.4.peg.1900"/>
<evidence type="ECO:0000256" key="1">
    <source>
        <dbReference type="ARBA" id="ARBA00004117"/>
    </source>
</evidence>
<dbReference type="InterPro" id="IPR013556">
    <property type="entry name" value="Flag_M-ring_C"/>
</dbReference>
<dbReference type="PANTHER" id="PTHR30046:SF0">
    <property type="entry name" value="FLAGELLAR M-RING PROTEIN"/>
    <property type="match status" value="1"/>
</dbReference>
<evidence type="ECO:0000256" key="5">
    <source>
        <dbReference type="ARBA" id="ARBA00022692"/>
    </source>
</evidence>
<dbReference type="EMBL" id="JXRR01000014">
    <property type="protein sequence ID" value="KIL47714.1"/>
    <property type="molecule type" value="Genomic_DNA"/>
</dbReference>
<sequence>MNETFQQLTTKIKTFFAERPRKQIILGAVIAGLIILIILIVSFMSARNVLVPLYSNLTPSETGMIKENLDGRGIPSEIIEGGTAILVPEEQVETLMVELAAEGIPQSGNIDYSFFSENAGFGMTDNEFNVLKLDAMQTELAELMKGIEGVQNAQVMITMPEKGVFLEDTAEQASASIVLNTKPGYQFDEGQINSLYLLVSKSVPSLPTENIVIMNQFFEYYDLKNSNSSFAGVNVTDQMSIKQTIERDLQRQVQMMLGTLMGQNKVVVSISTDIDFDQENREENLVTPVDEENMEGIEISAQRISETFEGTAQEAGGAAEGGDPGDNLTGFVEGTNGNGDFERVEETINNEVNRIRRNIVESPYKVRDIGFQVMVEPPDPDDPASLPQDRVDDIETMLETIIRTSIDNEFSADLTEAEIAEKVLVSVQPFNGLMTAEEPVSTPVIPWWTYLVGGLLLAVIGVLIFVMFRARRKTEEVEEEIIVEQKEKLDVPDVNNEIETEGTLRRRQLEKMAQEKPEDFAKLLRSWIAED</sequence>
<keyword evidence="4" id="KW-1003">Cell membrane</keyword>
<accession>A0A0C2S0Y6</accession>
<dbReference type="Pfam" id="PF08345">
    <property type="entry name" value="YscJ_FliF_C"/>
    <property type="match status" value="1"/>
</dbReference>
<comment type="subcellular location">
    <subcellularLocation>
        <location evidence="1 9">Bacterial flagellum basal body</location>
    </subcellularLocation>
    <subcellularLocation>
        <location evidence="2">Cell membrane</location>
        <topology evidence="2">Multi-pass membrane protein</topology>
    </subcellularLocation>
</comment>
<feature type="domain" description="Flagellar M-ring C-terminal" evidence="13">
    <location>
        <begin position="257"/>
        <end position="399"/>
    </location>
</feature>
<keyword evidence="5 11" id="KW-0812">Transmembrane</keyword>
<dbReference type="Proteomes" id="UP000031972">
    <property type="component" value="Unassembled WGS sequence"/>
</dbReference>
<reference evidence="14 15" key="1">
    <citation type="submission" date="2015-01" db="EMBL/GenBank/DDBJ databases">
        <title>Jeotgalibacillus campisalis genome sequencing.</title>
        <authorList>
            <person name="Goh K.M."/>
            <person name="Chan K.-G."/>
            <person name="Yaakop A.S."/>
            <person name="Ee R."/>
            <person name="Gan H.M."/>
            <person name="Chan C.S."/>
        </authorList>
    </citation>
    <scope>NUCLEOTIDE SEQUENCE [LARGE SCALE GENOMIC DNA]</scope>
    <source>
        <strain evidence="14 15">SF-57</strain>
    </source>
</reference>
<dbReference type="OrthoDB" id="9807026at2"/>
<evidence type="ECO:0000313" key="14">
    <source>
        <dbReference type="EMBL" id="KIL47714.1"/>
    </source>
</evidence>
<evidence type="ECO:0000259" key="13">
    <source>
        <dbReference type="Pfam" id="PF08345"/>
    </source>
</evidence>
<dbReference type="RefSeq" id="WP_041057480.1">
    <property type="nucleotide sequence ID" value="NZ_JXRR01000014.1"/>
</dbReference>
<evidence type="ECO:0000256" key="4">
    <source>
        <dbReference type="ARBA" id="ARBA00022475"/>
    </source>
</evidence>
<dbReference type="InterPro" id="IPR000067">
    <property type="entry name" value="FlgMring_FliF"/>
</dbReference>
<feature type="region of interest" description="Disordered" evidence="10">
    <location>
        <begin position="311"/>
        <end position="339"/>
    </location>
</feature>
<dbReference type="GO" id="GO:0009431">
    <property type="term" value="C:bacterial-type flagellum basal body, MS ring"/>
    <property type="evidence" value="ECO:0007669"/>
    <property type="project" value="InterPro"/>
</dbReference>
<evidence type="ECO:0000256" key="11">
    <source>
        <dbReference type="SAM" id="Phobius"/>
    </source>
</evidence>
<feature type="domain" description="Flagellar M-ring N-terminal" evidence="12">
    <location>
        <begin position="48"/>
        <end position="219"/>
    </location>
</feature>
<evidence type="ECO:0000256" key="10">
    <source>
        <dbReference type="SAM" id="MobiDB-lite"/>
    </source>
</evidence>
<keyword evidence="6 11" id="KW-1133">Transmembrane helix</keyword>
<dbReference type="PIRSF" id="PIRSF004862">
    <property type="entry name" value="FliF"/>
    <property type="match status" value="1"/>
</dbReference>
<evidence type="ECO:0000256" key="6">
    <source>
        <dbReference type="ARBA" id="ARBA00022989"/>
    </source>
</evidence>
<feature type="transmembrane region" description="Helical" evidence="11">
    <location>
        <begin position="447"/>
        <end position="468"/>
    </location>
</feature>
<keyword evidence="14" id="KW-0969">Cilium</keyword>
<evidence type="ECO:0000259" key="12">
    <source>
        <dbReference type="Pfam" id="PF01514"/>
    </source>
</evidence>
<dbReference type="PRINTS" id="PR01009">
    <property type="entry name" value="FLGMRINGFLIF"/>
</dbReference>
<dbReference type="InterPro" id="IPR006182">
    <property type="entry name" value="FliF_N_dom"/>
</dbReference>
<keyword evidence="8 9" id="KW-0975">Bacterial flagellum</keyword>
<evidence type="ECO:0000256" key="2">
    <source>
        <dbReference type="ARBA" id="ARBA00004651"/>
    </source>
</evidence>
<evidence type="ECO:0000256" key="3">
    <source>
        <dbReference type="ARBA" id="ARBA00007971"/>
    </source>
</evidence>
<keyword evidence="7 11" id="KW-0472">Membrane</keyword>
<dbReference type="PANTHER" id="PTHR30046">
    <property type="entry name" value="FLAGELLAR M-RING PROTEIN"/>
    <property type="match status" value="1"/>
</dbReference>
<keyword evidence="14" id="KW-0282">Flagellum</keyword>
<dbReference type="GO" id="GO:0003774">
    <property type="term" value="F:cytoskeletal motor activity"/>
    <property type="evidence" value="ECO:0007669"/>
    <property type="project" value="InterPro"/>
</dbReference>
<dbReference type="InterPro" id="IPR043427">
    <property type="entry name" value="YscJ/FliF"/>
</dbReference>
<comment type="function">
    <text evidence="9">The M ring may be actively involved in energy transduction.</text>
</comment>
<dbReference type="GO" id="GO:0071973">
    <property type="term" value="P:bacterial-type flagellum-dependent cell motility"/>
    <property type="evidence" value="ECO:0007669"/>
    <property type="project" value="InterPro"/>
</dbReference>
<dbReference type="Gene3D" id="3.30.300.30">
    <property type="match status" value="1"/>
</dbReference>
<name>A0A0C2S0Y6_9BACL</name>
<organism evidence="14 15">
    <name type="scientific">Jeotgalibacillus campisalis</name>
    <dbReference type="NCBI Taxonomy" id="220754"/>
    <lineage>
        <taxon>Bacteria</taxon>
        <taxon>Bacillati</taxon>
        <taxon>Bacillota</taxon>
        <taxon>Bacilli</taxon>
        <taxon>Bacillales</taxon>
        <taxon>Caryophanaceae</taxon>
        <taxon>Jeotgalibacillus</taxon>
    </lineage>
</organism>
<evidence type="ECO:0000256" key="8">
    <source>
        <dbReference type="ARBA" id="ARBA00023143"/>
    </source>
</evidence>
<feature type="transmembrane region" description="Helical" evidence="11">
    <location>
        <begin position="24"/>
        <end position="46"/>
    </location>
</feature>
<comment type="caution">
    <text evidence="14">The sequence shown here is derived from an EMBL/GenBank/DDBJ whole genome shotgun (WGS) entry which is preliminary data.</text>
</comment>
<evidence type="ECO:0000256" key="7">
    <source>
        <dbReference type="ARBA" id="ARBA00023136"/>
    </source>
</evidence>
<dbReference type="InterPro" id="IPR045851">
    <property type="entry name" value="AMP-bd_C_sf"/>
</dbReference>
<keyword evidence="15" id="KW-1185">Reference proteome</keyword>
<keyword evidence="14" id="KW-0966">Cell projection</keyword>
<comment type="similarity">
    <text evidence="3 9">Belongs to the FliF family.</text>
</comment>
<dbReference type="GO" id="GO:0005886">
    <property type="term" value="C:plasma membrane"/>
    <property type="evidence" value="ECO:0007669"/>
    <property type="project" value="UniProtKB-SubCell"/>
</dbReference>